<protein>
    <recommendedName>
        <fullName evidence="7">WEB family protein</fullName>
    </recommendedName>
</protein>
<evidence type="ECO:0000313" key="6">
    <source>
        <dbReference type="Proteomes" id="UP001168877"/>
    </source>
</evidence>
<accession>A0AA39SC44</accession>
<dbReference type="GO" id="GO:0007131">
    <property type="term" value="P:reciprocal meiotic recombination"/>
    <property type="evidence" value="ECO:0007669"/>
    <property type="project" value="TreeGrafter"/>
</dbReference>
<evidence type="ECO:0000256" key="2">
    <source>
        <dbReference type="ARBA" id="ARBA00023054"/>
    </source>
</evidence>
<dbReference type="EMBL" id="JAUESC010000380">
    <property type="protein sequence ID" value="KAK0591472.1"/>
    <property type="molecule type" value="Genomic_DNA"/>
</dbReference>
<evidence type="ECO:0000313" key="5">
    <source>
        <dbReference type="EMBL" id="KAK0591472.1"/>
    </source>
</evidence>
<dbReference type="Proteomes" id="UP001168877">
    <property type="component" value="Unassembled WGS sequence"/>
</dbReference>
<sequence length="869" mass="98629">MSTKSKSSLSETPSKATPATPRVSRLNRGVTKSEPDSHSPLQNSRLSIDRSPRSINSKPAIDRRSPKVTVTPSAKVTATPPAKVTATPPPAKVTTPPEKPQSRIAKGSELQAQLNVVQEDLKKAKEQIALIEKEKAQSIEELKEAQRVAEEANEKLREALVAQKRAEEDSEIEKFRAVELEQSGIEAAQKKEDEWQKEIESVRNQHALDVSALLSTTQELQRLKQELAMTSDAKNQALSHADDATKIAEIHVEKVEILSSELTRLKALLDSKHESEAIEKKELVLRLEKEIDLLKQELEKSKDFEEKLIEREAIIEQLNVELEAAKMAESYARNLVEEWKIRVEELEMQVEEANKLKTSASESLDSVMRQLEGNNDLLHDAESEIAALKEKVGLLEMTIGRQKGELEESVHHLDLAKNETFEMAKSVESLKSEVEALKEEKVQALNNEKLAASSVQNLLEEKNKLINELEKIKDEEEKSKKAMESLASALHEVSTEAREAKEKLLSSQTEHESYEAQIEDLKLVLKATNEKYETMLDDAKHDIDHLTNDNQQYENEFKKSQAEWEQKELHLVDCVKKSEEEKSSKEKEINRLVNLLKETEEDVCASKEEEAQLRDSLKEVEAEVIYLQETLGQAKGESMKLKESLLDKETELQSVIQENENLQAREAASVKKVEELSKLLEEAMTKKQTEENGELTDSEKDYDLLPKVVEFSSENGHAIEDKPKFEFPQEQLEEQKIENSKEQNDSLLNDETVEMVVAKVENVNGKPKEDESKEKEDSVEVEFKMWESCKIEKDFSPEREQEQESFEEEVNSKVEGSETNDQTNGISSTENIDDGRSSPSKQQLQPKKKKPFIRKFGSLLKKKPASNQK</sequence>
<organism evidence="5 6">
    <name type="scientific">Acer saccharum</name>
    <name type="common">Sugar maple</name>
    <dbReference type="NCBI Taxonomy" id="4024"/>
    <lineage>
        <taxon>Eukaryota</taxon>
        <taxon>Viridiplantae</taxon>
        <taxon>Streptophyta</taxon>
        <taxon>Embryophyta</taxon>
        <taxon>Tracheophyta</taxon>
        <taxon>Spermatophyta</taxon>
        <taxon>Magnoliopsida</taxon>
        <taxon>eudicotyledons</taxon>
        <taxon>Gunneridae</taxon>
        <taxon>Pentapetalae</taxon>
        <taxon>rosids</taxon>
        <taxon>malvids</taxon>
        <taxon>Sapindales</taxon>
        <taxon>Sapindaceae</taxon>
        <taxon>Hippocastanoideae</taxon>
        <taxon>Acereae</taxon>
        <taxon>Acer</taxon>
    </lineage>
</organism>
<reference evidence="5" key="2">
    <citation type="submission" date="2023-06" db="EMBL/GenBank/DDBJ databases">
        <authorList>
            <person name="Swenson N.G."/>
            <person name="Wegrzyn J.L."/>
            <person name="Mcevoy S.L."/>
        </authorList>
    </citation>
    <scope>NUCLEOTIDE SEQUENCE</scope>
    <source>
        <strain evidence="5">NS2018</strain>
        <tissue evidence="5">Leaf</tissue>
    </source>
</reference>
<feature type="coiled-coil region" evidence="3">
    <location>
        <begin position="277"/>
        <end position="307"/>
    </location>
</feature>
<keyword evidence="6" id="KW-1185">Reference proteome</keyword>
<dbReference type="Pfam" id="PF05701">
    <property type="entry name" value="WEMBL"/>
    <property type="match status" value="1"/>
</dbReference>
<name>A0AA39SC44_ACESA</name>
<evidence type="ECO:0008006" key="7">
    <source>
        <dbReference type="Google" id="ProtNLM"/>
    </source>
</evidence>
<feature type="compositionally biased region" description="Low complexity" evidence="4">
    <location>
        <begin position="74"/>
        <end position="96"/>
    </location>
</feature>
<feature type="compositionally biased region" description="Basic residues" evidence="4">
    <location>
        <begin position="860"/>
        <end position="869"/>
    </location>
</feature>
<comment type="similarity">
    <text evidence="1">Belongs to the WEB family.</text>
</comment>
<feature type="compositionally biased region" description="Basic and acidic residues" evidence="4">
    <location>
        <begin position="766"/>
        <end position="802"/>
    </location>
</feature>
<feature type="coiled-coil region" evidence="3">
    <location>
        <begin position="107"/>
        <end position="233"/>
    </location>
</feature>
<feature type="compositionally biased region" description="Polar residues" evidence="4">
    <location>
        <begin position="817"/>
        <end position="830"/>
    </location>
</feature>
<reference evidence="5" key="1">
    <citation type="journal article" date="2022" name="Plant J.">
        <title>Strategies of tolerance reflected in two North American maple genomes.</title>
        <authorList>
            <person name="McEvoy S.L."/>
            <person name="Sezen U.U."/>
            <person name="Trouern-Trend A."/>
            <person name="McMahon S.M."/>
            <person name="Schaberg P.G."/>
            <person name="Yang J."/>
            <person name="Wegrzyn J.L."/>
            <person name="Swenson N.G."/>
        </authorList>
    </citation>
    <scope>NUCLEOTIDE SEQUENCE</scope>
    <source>
        <strain evidence="5">NS2018</strain>
    </source>
</reference>
<feature type="coiled-coil region" evidence="3">
    <location>
        <begin position="427"/>
        <end position="693"/>
    </location>
</feature>
<dbReference type="PANTHER" id="PTHR23160">
    <property type="entry name" value="SYNAPTONEMAL COMPLEX PROTEIN-RELATED"/>
    <property type="match status" value="1"/>
</dbReference>
<proteinExistence type="inferred from homology"/>
<feature type="region of interest" description="Disordered" evidence="4">
    <location>
        <begin position="713"/>
        <end position="869"/>
    </location>
</feature>
<feature type="compositionally biased region" description="Polar residues" evidence="4">
    <location>
        <begin position="1"/>
        <end position="17"/>
    </location>
</feature>
<comment type="caution">
    <text evidence="5">The sequence shown here is derived from an EMBL/GenBank/DDBJ whole genome shotgun (WGS) entry which is preliminary data.</text>
</comment>
<feature type="coiled-coil region" evidence="3">
    <location>
        <begin position="336"/>
        <end position="398"/>
    </location>
</feature>
<gene>
    <name evidence="5" type="ORF">LWI29_002573</name>
</gene>
<dbReference type="AlphaFoldDB" id="A0AA39SC44"/>
<evidence type="ECO:0000256" key="3">
    <source>
        <dbReference type="SAM" id="Coils"/>
    </source>
</evidence>
<feature type="compositionally biased region" description="Basic and acidic residues" evidence="4">
    <location>
        <begin position="717"/>
        <end position="744"/>
    </location>
</feature>
<dbReference type="PANTHER" id="PTHR23160:SF20">
    <property type="entry name" value="OS02G0439200 PROTEIN"/>
    <property type="match status" value="1"/>
</dbReference>
<keyword evidence="2 3" id="KW-0175">Coiled coil</keyword>
<feature type="region of interest" description="Disordered" evidence="4">
    <location>
        <begin position="1"/>
        <end position="105"/>
    </location>
</feature>
<dbReference type="InterPro" id="IPR008545">
    <property type="entry name" value="Web"/>
</dbReference>
<evidence type="ECO:0000256" key="1">
    <source>
        <dbReference type="ARBA" id="ARBA00005485"/>
    </source>
</evidence>
<evidence type="ECO:0000256" key="4">
    <source>
        <dbReference type="SAM" id="MobiDB-lite"/>
    </source>
</evidence>